<evidence type="ECO:0000313" key="2">
    <source>
        <dbReference type="Proteomes" id="UP000033070"/>
    </source>
</evidence>
<sequence>MGMLSRKCQRLMLLNIATLITPVCSRSNIEQDSIYTWVKFGCNLLR</sequence>
<proteinExistence type="predicted"/>
<evidence type="ECO:0000313" key="1">
    <source>
        <dbReference type="EMBL" id="BBE50759.1"/>
    </source>
</evidence>
<dbReference type="AlphaFoldDB" id="A0A2Z6GBK2"/>
<organism evidence="1 2">
    <name type="scientific">Ferriphaselus amnicola</name>
    <dbReference type="NCBI Taxonomy" id="1188319"/>
    <lineage>
        <taxon>Bacteria</taxon>
        <taxon>Pseudomonadati</taxon>
        <taxon>Pseudomonadota</taxon>
        <taxon>Betaproteobacteria</taxon>
        <taxon>Nitrosomonadales</taxon>
        <taxon>Gallionellaceae</taxon>
        <taxon>Ferriphaselus</taxon>
    </lineage>
</organism>
<gene>
    <name evidence="1" type="ORF">OYT1_ch1200</name>
</gene>
<dbReference type="EMBL" id="AP018738">
    <property type="protein sequence ID" value="BBE50759.1"/>
    <property type="molecule type" value="Genomic_DNA"/>
</dbReference>
<name>A0A2Z6GBK2_9PROT</name>
<keyword evidence="2" id="KW-1185">Reference proteome</keyword>
<protein>
    <submittedName>
        <fullName evidence="1">Uncharacterized protein</fullName>
    </submittedName>
</protein>
<accession>A0A2Z6GBK2</accession>
<dbReference type="KEGG" id="fam:OYT1_ch1200"/>
<reference evidence="1 2" key="1">
    <citation type="submission" date="2018-06" db="EMBL/GenBank/DDBJ databases">
        <title>OYT1 Genome Sequencing.</title>
        <authorList>
            <person name="Kato S."/>
            <person name="Itoh T."/>
            <person name="Ohkuma M."/>
        </authorList>
    </citation>
    <scope>NUCLEOTIDE SEQUENCE [LARGE SCALE GENOMIC DNA]</scope>
    <source>
        <strain evidence="1 2">OYT1</strain>
    </source>
</reference>
<dbReference type="Proteomes" id="UP000033070">
    <property type="component" value="Chromosome"/>
</dbReference>